<keyword evidence="1" id="KW-0732">Signal</keyword>
<dbReference type="Proteomes" id="UP000053424">
    <property type="component" value="Unassembled WGS sequence"/>
</dbReference>
<dbReference type="AlphaFoldDB" id="A0A0C2Y1N1"/>
<evidence type="ECO:0000313" key="2">
    <source>
        <dbReference type="EMBL" id="KIM43758.1"/>
    </source>
</evidence>
<feature type="signal peptide" evidence="1">
    <location>
        <begin position="1"/>
        <end position="23"/>
    </location>
</feature>
<accession>A0A0C2Y1N1</accession>
<proteinExistence type="predicted"/>
<organism evidence="2 3">
    <name type="scientific">Hebeloma cylindrosporum</name>
    <dbReference type="NCBI Taxonomy" id="76867"/>
    <lineage>
        <taxon>Eukaryota</taxon>
        <taxon>Fungi</taxon>
        <taxon>Dikarya</taxon>
        <taxon>Basidiomycota</taxon>
        <taxon>Agaricomycotina</taxon>
        <taxon>Agaricomycetes</taxon>
        <taxon>Agaricomycetidae</taxon>
        <taxon>Agaricales</taxon>
        <taxon>Agaricineae</taxon>
        <taxon>Hymenogastraceae</taxon>
        <taxon>Hebeloma</taxon>
    </lineage>
</organism>
<name>A0A0C2Y1N1_HEBCY</name>
<evidence type="ECO:0000313" key="3">
    <source>
        <dbReference type="Proteomes" id="UP000053424"/>
    </source>
</evidence>
<dbReference type="HOGENOM" id="CLU_2942008_0_0_1"/>
<reference evidence="3" key="2">
    <citation type="submission" date="2015-01" db="EMBL/GenBank/DDBJ databases">
        <title>Evolutionary Origins and Diversification of the Mycorrhizal Mutualists.</title>
        <authorList>
            <consortium name="DOE Joint Genome Institute"/>
            <consortium name="Mycorrhizal Genomics Consortium"/>
            <person name="Kohler A."/>
            <person name="Kuo A."/>
            <person name="Nagy L.G."/>
            <person name="Floudas D."/>
            <person name="Copeland A."/>
            <person name="Barry K.W."/>
            <person name="Cichocki N."/>
            <person name="Veneault-Fourrey C."/>
            <person name="LaButti K."/>
            <person name="Lindquist E.A."/>
            <person name="Lipzen A."/>
            <person name="Lundell T."/>
            <person name="Morin E."/>
            <person name="Murat C."/>
            <person name="Riley R."/>
            <person name="Ohm R."/>
            <person name="Sun H."/>
            <person name="Tunlid A."/>
            <person name="Henrissat B."/>
            <person name="Grigoriev I.V."/>
            <person name="Hibbett D.S."/>
            <person name="Martin F."/>
        </authorList>
    </citation>
    <scope>NUCLEOTIDE SEQUENCE [LARGE SCALE GENOMIC DNA]</scope>
    <source>
        <strain evidence="3">h7</strain>
    </source>
</reference>
<gene>
    <name evidence="2" type="ORF">M413DRAFT_388215</name>
</gene>
<keyword evidence="3" id="KW-1185">Reference proteome</keyword>
<protein>
    <submittedName>
        <fullName evidence="2">Uncharacterized protein</fullName>
    </submittedName>
</protein>
<sequence>MVETRTTIWHTLVLAVMITSSSSSPTELRLLTTYGPSNSIYSIKSSLAQGIVGRIWFDSL</sequence>
<evidence type="ECO:0000256" key="1">
    <source>
        <dbReference type="SAM" id="SignalP"/>
    </source>
</evidence>
<feature type="chain" id="PRO_5002174416" evidence="1">
    <location>
        <begin position="24"/>
        <end position="60"/>
    </location>
</feature>
<reference evidence="2 3" key="1">
    <citation type="submission" date="2014-04" db="EMBL/GenBank/DDBJ databases">
        <authorList>
            <consortium name="DOE Joint Genome Institute"/>
            <person name="Kuo A."/>
            <person name="Gay G."/>
            <person name="Dore J."/>
            <person name="Kohler A."/>
            <person name="Nagy L.G."/>
            <person name="Floudas D."/>
            <person name="Copeland A."/>
            <person name="Barry K.W."/>
            <person name="Cichocki N."/>
            <person name="Veneault-Fourrey C."/>
            <person name="LaButti K."/>
            <person name="Lindquist E.A."/>
            <person name="Lipzen A."/>
            <person name="Lundell T."/>
            <person name="Morin E."/>
            <person name="Murat C."/>
            <person name="Sun H."/>
            <person name="Tunlid A."/>
            <person name="Henrissat B."/>
            <person name="Grigoriev I.V."/>
            <person name="Hibbett D.S."/>
            <person name="Martin F."/>
            <person name="Nordberg H.P."/>
            <person name="Cantor M.N."/>
            <person name="Hua S.X."/>
        </authorList>
    </citation>
    <scope>NUCLEOTIDE SEQUENCE [LARGE SCALE GENOMIC DNA]</scope>
    <source>
        <strain evidence="3">h7</strain>
    </source>
</reference>
<dbReference type="EMBL" id="KN831775">
    <property type="protein sequence ID" value="KIM43758.1"/>
    <property type="molecule type" value="Genomic_DNA"/>
</dbReference>